<proteinExistence type="predicted"/>
<dbReference type="AlphaFoldDB" id="A0AAW2S3W7"/>
<name>A0AAW2S3W7_9LAMI</name>
<gene>
    <name evidence="1" type="ORF">Slati_4549600</name>
</gene>
<sequence length="70" mass="7981">MVVYQPPVLELPVPIKAYRSVNRFVCIATSVVLVLSRKYLFSGNMVNQNYYVRDSSSTDAENAQVFHSHM</sequence>
<feature type="non-terminal residue" evidence="1">
    <location>
        <position position="70"/>
    </location>
</feature>
<reference evidence="1" key="2">
    <citation type="journal article" date="2024" name="Plant">
        <title>Genomic evolution and insights into agronomic trait innovations of Sesamum species.</title>
        <authorList>
            <person name="Miao H."/>
            <person name="Wang L."/>
            <person name="Qu L."/>
            <person name="Liu H."/>
            <person name="Sun Y."/>
            <person name="Le M."/>
            <person name="Wang Q."/>
            <person name="Wei S."/>
            <person name="Zheng Y."/>
            <person name="Lin W."/>
            <person name="Duan Y."/>
            <person name="Cao H."/>
            <person name="Xiong S."/>
            <person name="Wang X."/>
            <person name="Wei L."/>
            <person name="Li C."/>
            <person name="Ma Q."/>
            <person name="Ju M."/>
            <person name="Zhao R."/>
            <person name="Li G."/>
            <person name="Mu C."/>
            <person name="Tian Q."/>
            <person name="Mei H."/>
            <person name="Zhang T."/>
            <person name="Gao T."/>
            <person name="Zhang H."/>
        </authorList>
    </citation>
    <scope>NUCLEOTIDE SEQUENCE</scope>
    <source>
        <strain evidence="1">KEN1</strain>
    </source>
</reference>
<comment type="caution">
    <text evidence="1">The sequence shown here is derived from an EMBL/GenBank/DDBJ whole genome shotgun (WGS) entry which is preliminary data.</text>
</comment>
<reference evidence="1" key="1">
    <citation type="submission" date="2020-06" db="EMBL/GenBank/DDBJ databases">
        <authorList>
            <person name="Li T."/>
            <person name="Hu X."/>
            <person name="Zhang T."/>
            <person name="Song X."/>
            <person name="Zhang H."/>
            <person name="Dai N."/>
            <person name="Sheng W."/>
            <person name="Hou X."/>
            <person name="Wei L."/>
        </authorList>
    </citation>
    <scope>NUCLEOTIDE SEQUENCE</scope>
    <source>
        <strain evidence="1">KEN1</strain>
        <tissue evidence="1">Leaf</tissue>
    </source>
</reference>
<organism evidence="1">
    <name type="scientific">Sesamum latifolium</name>
    <dbReference type="NCBI Taxonomy" id="2727402"/>
    <lineage>
        <taxon>Eukaryota</taxon>
        <taxon>Viridiplantae</taxon>
        <taxon>Streptophyta</taxon>
        <taxon>Embryophyta</taxon>
        <taxon>Tracheophyta</taxon>
        <taxon>Spermatophyta</taxon>
        <taxon>Magnoliopsida</taxon>
        <taxon>eudicotyledons</taxon>
        <taxon>Gunneridae</taxon>
        <taxon>Pentapetalae</taxon>
        <taxon>asterids</taxon>
        <taxon>lamiids</taxon>
        <taxon>Lamiales</taxon>
        <taxon>Pedaliaceae</taxon>
        <taxon>Sesamum</taxon>
    </lineage>
</organism>
<protein>
    <submittedName>
        <fullName evidence="1">Uncharacterized protein</fullName>
    </submittedName>
</protein>
<evidence type="ECO:0000313" key="1">
    <source>
        <dbReference type="EMBL" id="KAL0386779.1"/>
    </source>
</evidence>
<dbReference type="EMBL" id="JACGWN010000056">
    <property type="protein sequence ID" value="KAL0386779.1"/>
    <property type="molecule type" value="Genomic_DNA"/>
</dbReference>
<accession>A0AAW2S3W7</accession>